<evidence type="ECO:0000259" key="3">
    <source>
        <dbReference type="Pfam" id="PF00725"/>
    </source>
</evidence>
<evidence type="ECO:0000313" key="5">
    <source>
        <dbReference type="EMBL" id="AII88414.1"/>
    </source>
</evidence>
<dbReference type="InterPro" id="IPR006176">
    <property type="entry name" value="3-OHacyl-CoA_DH_NAD-bd"/>
</dbReference>
<dbReference type="Pfam" id="PF02737">
    <property type="entry name" value="3HCDH_N"/>
    <property type="match status" value="1"/>
</dbReference>
<gene>
    <name evidence="5" type="ORF">RCA23_c29140</name>
</gene>
<protein>
    <submittedName>
        <fullName evidence="5">Enoyl-CoA hydratase</fullName>
        <ecNumber evidence="5">4.2.1.17</ecNumber>
    </submittedName>
</protein>
<sequence>MLDTERPVAILGAGLIGVSWAALFLHHGVHVQAWDPDPEARDALEDRVKAPMAQLRQLGAGADRPGRLTVHGELTEVFSGAFFVQENAPERLDVKHDLYRRFELHAEADALIASSASGLPWSRLSAQMDRPERLLNAHPYNPPHLVPLVELFCPAEASLARAEDLYRRIGRVPVRMKREAVGHLANRLASALWREAVHIVAEGIADVEAVDLALVNGPGLRWAVMGAHMTYHLGGGAGGMAHYLEHLGDSQEGRWSTLGTPRLTPELRAALIAGVEAEAGGKSIAQLEQERDAALIGILATRKALDT</sequence>
<dbReference type="EMBL" id="CP003984">
    <property type="protein sequence ID" value="AII88414.1"/>
    <property type="molecule type" value="Genomic_DNA"/>
</dbReference>
<dbReference type="GO" id="GO:0004300">
    <property type="term" value="F:enoyl-CoA hydratase activity"/>
    <property type="evidence" value="ECO:0007669"/>
    <property type="project" value="UniProtKB-EC"/>
</dbReference>
<dbReference type="InterPro" id="IPR006108">
    <property type="entry name" value="3HC_DH_C"/>
</dbReference>
<dbReference type="InterPro" id="IPR022694">
    <property type="entry name" value="3-OHacyl-CoA_DH"/>
</dbReference>
<dbReference type="Gene3D" id="1.10.1040.10">
    <property type="entry name" value="N-(1-d-carboxylethyl)-l-norvaline Dehydrogenase, domain 2"/>
    <property type="match status" value="1"/>
</dbReference>
<evidence type="ECO:0000313" key="6">
    <source>
        <dbReference type="Proteomes" id="UP000028680"/>
    </source>
</evidence>
<keyword evidence="5" id="KW-0456">Lyase</keyword>
<dbReference type="PANTHER" id="PTHR48075">
    <property type="entry name" value="3-HYDROXYACYL-COA DEHYDROGENASE FAMILY PROTEIN"/>
    <property type="match status" value="1"/>
</dbReference>
<feature type="site" description="Important for catalytic activity" evidence="2">
    <location>
        <position position="138"/>
    </location>
</feature>
<dbReference type="Gene3D" id="3.40.50.720">
    <property type="entry name" value="NAD(P)-binding Rossmann-like Domain"/>
    <property type="match status" value="1"/>
</dbReference>
<dbReference type="GO" id="GO:0016616">
    <property type="term" value="F:oxidoreductase activity, acting on the CH-OH group of donors, NAD or NADP as acceptor"/>
    <property type="evidence" value="ECO:0007669"/>
    <property type="project" value="InterPro"/>
</dbReference>
<evidence type="ECO:0000256" key="1">
    <source>
        <dbReference type="ARBA" id="ARBA00023002"/>
    </source>
</evidence>
<accession>A0AAN0RLX3</accession>
<dbReference type="SUPFAM" id="SSF51735">
    <property type="entry name" value="NAD(P)-binding Rossmann-fold domains"/>
    <property type="match status" value="1"/>
</dbReference>
<dbReference type="GO" id="GO:0070403">
    <property type="term" value="F:NAD+ binding"/>
    <property type="evidence" value="ECO:0007669"/>
    <property type="project" value="InterPro"/>
</dbReference>
<dbReference type="GO" id="GO:0006631">
    <property type="term" value="P:fatty acid metabolic process"/>
    <property type="evidence" value="ECO:0007669"/>
    <property type="project" value="InterPro"/>
</dbReference>
<dbReference type="SUPFAM" id="SSF48179">
    <property type="entry name" value="6-phosphogluconate dehydrogenase C-terminal domain-like"/>
    <property type="match status" value="1"/>
</dbReference>
<dbReference type="KEGG" id="ptp:RCA23_c29140"/>
<dbReference type="GeneID" id="93368275"/>
<name>A0AAN0RLX3_9RHOB</name>
<dbReference type="Pfam" id="PF00725">
    <property type="entry name" value="3HCDH"/>
    <property type="match status" value="1"/>
</dbReference>
<keyword evidence="6" id="KW-1185">Reference proteome</keyword>
<evidence type="ECO:0000256" key="2">
    <source>
        <dbReference type="PIRSR" id="PIRSR000105-1"/>
    </source>
</evidence>
<dbReference type="InterPro" id="IPR013328">
    <property type="entry name" value="6PGD_dom2"/>
</dbReference>
<dbReference type="Proteomes" id="UP000028680">
    <property type="component" value="Chromosome"/>
</dbReference>
<dbReference type="InterPro" id="IPR008927">
    <property type="entry name" value="6-PGluconate_DH-like_C_sf"/>
</dbReference>
<dbReference type="AlphaFoldDB" id="A0AAN0RLX3"/>
<keyword evidence="1" id="KW-0560">Oxidoreductase</keyword>
<evidence type="ECO:0000259" key="4">
    <source>
        <dbReference type="Pfam" id="PF02737"/>
    </source>
</evidence>
<dbReference type="PIRSF" id="PIRSF000105">
    <property type="entry name" value="HCDH"/>
    <property type="match status" value="1"/>
</dbReference>
<organism evidence="5 6">
    <name type="scientific">Planktomarina temperata RCA23</name>
    <dbReference type="NCBI Taxonomy" id="666509"/>
    <lineage>
        <taxon>Bacteria</taxon>
        <taxon>Pseudomonadati</taxon>
        <taxon>Pseudomonadota</taxon>
        <taxon>Alphaproteobacteria</taxon>
        <taxon>Rhodobacterales</taxon>
        <taxon>Paracoccaceae</taxon>
        <taxon>Planktomarina</taxon>
    </lineage>
</organism>
<dbReference type="PANTHER" id="PTHR48075:SF5">
    <property type="entry name" value="3-HYDROXYBUTYRYL-COA DEHYDROGENASE"/>
    <property type="match status" value="1"/>
</dbReference>
<proteinExistence type="predicted"/>
<dbReference type="RefSeq" id="WP_044050963.1">
    <property type="nucleotide sequence ID" value="NZ_CP003984.1"/>
</dbReference>
<reference evidence="5 6" key="1">
    <citation type="journal article" date="2014" name="ISME J.">
        <title>Adaptation of an abundant Roseobacter RCA organism to pelagic systems revealed by genomic and transcriptomic analyses.</title>
        <authorList>
            <person name="Voget S."/>
            <person name="Wemheuer B."/>
            <person name="Brinkhoff T."/>
            <person name="Vollmers J."/>
            <person name="Dietrich S."/>
            <person name="Giebel H.A."/>
            <person name="Beardsley C."/>
            <person name="Sardemann C."/>
            <person name="Bakenhus I."/>
            <person name="Billerbeck S."/>
            <person name="Daniel R."/>
            <person name="Simon M."/>
        </authorList>
    </citation>
    <scope>NUCLEOTIDE SEQUENCE [LARGE SCALE GENOMIC DNA]</scope>
    <source>
        <strain evidence="5 6">RCA23</strain>
    </source>
</reference>
<dbReference type="InterPro" id="IPR036291">
    <property type="entry name" value="NAD(P)-bd_dom_sf"/>
</dbReference>
<dbReference type="EC" id="4.2.1.17" evidence="5"/>
<feature type="domain" description="3-hydroxyacyl-CoA dehydrogenase NAD binding" evidence="4">
    <location>
        <begin position="8"/>
        <end position="177"/>
    </location>
</feature>
<feature type="domain" description="3-hydroxyacyl-CoA dehydrogenase C-terminal" evidence="3">
    <location>
        <begin position="182"/>
        <end position="250"/>
    </location>
</feature>